<evidence type="ECO:0000313" key="11">
    <source>
        <dbReference type="EMBL" id="TIH37444.1"/>
    </source>
</evidence>
<dbReference type="EC" id="2.7.4.7" evidence="11"/>
<keyword evidence="12" id="KW-1185">Reference proteome</keyword>
<dbReference type="FunFam" id="3.40.1190.20:FF:000003">
    <property type="entry name" value="Phosphomethylpyrimidine kinase ThiD"/>
    <property type="match status" value="1"/>
</dbReference>
<evidence type="ECO:0000256" key="1">
    <source>
        <dbReference type="ARBA" id="ARBA00000151"/>
    </source>
</evidence>
<evidence type="ECO:0000256" key="2">
    <source>
        <dbReference type="ARBA" id="ARBA00000565"/>
    </source>
</evidence>
<keyword evidence="8" id="KW-0067">ATP-binding</keyword>
<keyword evidence="5 11" id="KW-0808">Transferase</keyword>
<dbReference type="InterPro" id="IPR004399">
    <property type="entry name" value="HMP/HMP-P_kinase_dom"/>
</dbReference>
<dbReference type="EC" id="2.7.1.49" evidence="11"/>
<dbReference type="EMBL" id="QYRT01000012">
    <property type="protein sequence ID" value="TIH37444.1"/>
    <property type="molecule type" value="Genomic_DNA"/>
</dbReference>
<evidence type="ECO:0000256" key="3">
    <source>
        <dbReference type="ARBA" id="ARBA00003848"/>
    </source>
</evidence>
<dbReference type="PANTHER" id="PTHR20858:SF17">
    <property type="entry name" value="HYDROXYMETHYLPYRIMIDINE_PHOSPHOMETHYLPYRIMIDINE KINASE THI20-RELATED"/>
    <property type="match status" value="1"/>
</dbReference>
<dbReference type="Pfam" id="PF08543">
    <property type="entry name" value="Phos_pyr_kin"/>
    <property type="match status" value="1"/>
</dbReference>
<protein>
    <submittedName>
        <fullName evidence="11">Bifunctional hydroxymethylpyrimidine kinase/phosphomethylpyrimidine kinase</fullName>
        <ecNumber evidence="11">2.7.1.49</ecNumber>
        <ecNumber evidence="11">2.7.4.7</ecNumber>
    </submittedName>
</protein>
<dbReference type="GO" id="GO:0009229">
    <property type="term" value="P:thiamine diphosphate biosynthetic process"/>
    <property type="evidence" value="ECO:0007669"/>
    <property type="project" value="UniProtKB-UniPathway"/>
</dbReference>
<keyword evidence="9" id="KW-0784">Thiamine biosynthesis</keyword>
<dbReference type="OrthoDB" id="34166at2"/>
<dbReference type="Gene3D" id="3.40.1190.20">
    <property type="match status" value="1"/>
</dbReference>
<dbReference type="PANTHER" id="PTHR20858">
    <property type="entry name" value="PHOSPHOMETHYLPYRIMIDINE KINASE"/>
    <property type="match status" value="1"/>
</dbReference>
<keyword evidence="7 11" id="KW-0418">Kinase</keyword>
<dbReference type="GO" id="GO:0005524">
    <property type="term" value="F:ATP binding"/>
    <property type="evidence" value="ECO:0007669"/>
    <property type="project" value="UniProtKB-KW"/>
</dbReference>
<name>A0A4V4RGN3_9MICO</name>
<dbReference type="InterPro" id="IPR013749">
    <property type="entry name" value="PM/HMP-P_kinase-1"/>
</dbReference>
<dbReference type="GO" id="GO:0009228">
    <property type="term" value="P:thiamine biosynthetic process"/>
    <property type="evidence" value="ECO:0007669"/>
    <property type="project" value="UniProtKB-KW"/>
</dbReference>
<evidence type="ECO:0000256" key="5">
    <source>
        <dbReference type="ARBA" id="ARBA00022679"/>
    </source>
</evidence>
<evidence type="ECO:0000313" key="12">
    <source>
        <dbReference type="Proteomes" id="UP000306192"/>
    </source>
</evidence>
<dbReference type="GO" id="GO:0005829">
    <property type="term" value="C:cytosol"/>
    <property type="evidence" value="ECO:0007669"/>
    <property type="project" value="TreeGrafter"/>
</dbReference>
<sequence>MSSPTDRPAPVARAVPRVLSIAGTDPTGGAGIQADLKSIAANGGYGMAVVTALVAQNTHGVRSVHTPPPEFLREQLDAVSDDVVIDAVKIGMLGEAVTVAVVRGWLDTVRPPIVVLDPVMVSTSGHRLLAADAEDAVRRLVPFADLVTPNLPELAVLVGAPLAPDWATALEQARRLSADTGAIVLAKGGHLEGALSPDALVDASGRVAAGLFESTGERVATVNTHGTGCSLSSALATRQAQTLDWVRSLTLSKHWLLDSLRHADALEVGTGRGPISHLHALWSVAAQNSPAPPDQKAPRPLW</sequence>
<dbReference type="UniPathway" id="UPA00060">
    <property type="reaction ID" value="UER00138"/>
</dbReference>
<evidence type="ECO:0000256" key="6">
    <source>
        <dbReference type="ARBA" id="ARBA00022741"/>
    </source>
</evidence>
<comment type="catalytic activity">
    <reaction evidence="2">
        <text>4-amino-2-methyl-5-(phosphooxymethyl)pyrimidine + ATP = 4-amino-2-methyl-5-(diphosphooxymethyl)pyrimidine + ADP</text>
        <dbReference type="Rhea" id="RHEA:19893"/>
        <dbReference type="ChEBI" id="CHEBI:30616"/>
        <dbReference type="ChEBI" id="CHEBI:57841"/>
        <dbReference type="ChEBI" id="CHEBI:58354"/>
        <dbReference type="ChEBI" id="CHEBI:456216"/>
        <dbReference type="EC" id="2.7.4.7"/>
    </reaction>
</comment>
<dbReference type="CDD" id="cd01169">
    <property type="entry name" value="HMPP_kinase"/>
    <property type="match status" value="1"/>
</dbReference>
<reference evidence="11 12" key="1">
    <citation type="journal article" date="2019" name="Microorganisms">
        <title>Systematic Affiliation and Genome Analysis of Subtercola vilae DB165(T) with Particular Emphasis on Cold Adaptation of an Isolate from a High-Altitude Cold Volcano Lake.</title>
        <authorList>
            <person name="Villalobos A.S."/>
            <person name="Wiese J."/>
            <person name="Imhoff J.F."/>
            <person name="Dorador C."/>
            <person name="Keller A."/>
            <person name="Hentschel U."/>
        </authorList>
    </citation>
    <scope>NUCLEOTIDE SEQUENCE [LARGE SCALE GENOMIC DNA]</scope>
    <source>
        <strain evidence="11 12">DB165</strain>
    </source>
</reference>
<evidence type="ECO:0000256" key="7">
    <source>
        <dbReference type="ARBA" id="ARBA00022777"/>
    </source>
</evidence>
<dbReference type="InterPro" id="IPR029056">
    <property type="entry name" value="Ribokinase-like"/>
</dbReference>
<keyword evidence="6" id="KW-0547">Nucleotide-binding</keyword>
<comment type="pathway">
    <text evidence="4">Cofactor biosynthesis; thiamine diphosphate biosynthesis; 4-amino-2-methyl-5-diphosphomethylpyrimidine from 5-amino-1-(5-phospho-D-ribosyl)imidazole: step 3/3.</text>
</comment>
<evidence type="ECO:0000259" key="10">
    <source>
        <dbReference type="Pfam" id="PF08543"/>
    </source>
</evidence>
<evidence type="ECO:0000256" key="8">
    <source>
        <dbReference type="ARBA" id="ARBA00022840"/>
    </source>
</evidence>
<dbReference type="Proteomes" id="UP000306192">
    <property type="component" value="Unassembled WGS sequence"/>
</dbReference>
<dbReference type="GO" id="GO:0008972">
    <property type="term" value="F:phosphomethylpyrimidine kinase activity"/>
    <property type="evidence" value="ECO:0007669"/>
    <property type="project" value="UniProtKB-EC"/>
</dbReference>
<dbReference type="GO" id="GO:0008902">
    <property type="term" value="F:hydroxymethylpyrimidine kinase activity"/>
    <property type="evidence" value="ECO:0007669"/>
    <property type="project" value="UniProtKB-EC"/>
</dbReference>
<comment type="caution">
    <text evidence="11">The sequence shown here is derived from an EMBL/GenBank/DDBJ whole genome shotgun (WGS) entry which is preliminary data.</text>
</comment>
<evidence type="ECO:0000256" key="9">
    <source>
        <dbReference type="ARBA" id="ARBA00022977"/>
    </source>
</evidence>
<dbReference type="NCBIfam" id="TIGR00097">
    <property type="entry name" value="HMP-P_kinase"/>
    <property type="match status" value="1"/>
</dbReference>
<dbReference type="SUPFAM" id="SSF53613">
    <property type="entry name" value="Ribokinase-like"/>
    <property type="match status" value="1"/>
</dbReference>
<feature type="domain" description="Pyridoxamine kinase/Phosphomethylpyrimidine kinase" evidence="10">
    <location>
        <begin position="25"/>
        <end position="275"/>
    </location>
</feature>
<proteinExistence type="predicted"/>
<accession>A0A4V4RGN3</accession>
<evidence type="ECO:0000256" key="4">
    <source>
        <dbReference type="ARBA" id="ARBA00004769"/>
    </source>
</evidence>
<dbReference type="RefSeq" id="WP_136641870.1">
    <property type="nucleotide sequence ID" value="NZ_QYRT01000012.1"/>
</dbReference>
<dbReference type="AlphaFoldDB" id="A0A4V4RGN3"/>
<organism evidence="11 12">
    <name type="scientific">Subtercola vilae</name>
    <dbReference type="NCBI Taxonomy" id="2056433"/>
    <lineage>
        <taxon>Bacteria</taxon>
        <taxon>Bacillati</taxon>
        <taxon>Actinomycetota</taxon>
        <taxon>Actinomycetes</taxon>
        <taxon>Micrococcales</taxon>
        <taxon>Microbacteriaceae</taxon>
        <taxon>Subtercola</taxon>
    </lineage>
</organism>
<gene>
    <name evidence="11" type="primary">thiD</name>
    <name evidence="11" type="ORF">D4765_08555</name>
</gene>
<comment type="catalytic activity">
    <reaction evidence="1">
        <text>4-amino-5-hydroxymethyl-2-methylpyrimidine + ATP = 4-amino-2-methyl-5-(phosphooxymethyl)pyrimidine + ADP + H(+)</text>
        <dbReference type="Rhea" id="RHEA:23096"/>
        <dbReference type="ChEBI" id="CHEBI:15378"/>
        <dbReference type="ChEBI" id="CHEBI:16892"/>
        <dbReference type="ChEBI" id="CHEBI:30616"/>
        <dbReference type="ChEBI" id="CHEBI:58354"/>
        <dbReference type="ChEBI" id="CHEBI:456216"/>
        <dbReference type="EC" id="2.7.1.49"/>
    </reaction>
</comment>
<comment type="function">
    <text evidence="3">Catalyzes the phosphorylation of hydroxymethylpyrimidine phosphate (HMP-P) to HMP-PP, and of HMP to HMP-P.</text>
</comment>